<evidence type="ECO:0000256" key="4">
    <source>
        <dbReference type="ARBA" id="ARBA00023163"/>
    </source>
</evidence>
<evidence type="ECO:0000313" key="6">
    <source>
        <dbReference type="EMBL" id="MDA5095292.1"/>
    </source>
</evidence>
<evidence type="ECO:0000256" key="2">
    <source>
        <dbReference type="ARBA" id="ARBA00023015"/>
    </source>
</evidence>
<organism evidence="6 7">
    <name type="scientific">Aliiroseovarius salicola</name>
    <dbReference type="NCBI Taxonomy" id="3009082"/>
    <lineage>
        <taxon>Bacteria</taxon>
        <taxon>Pseudomonadati</taxon>
        <taxon>Pseudomonadota</taxon>
        <taxon>Alphaproteobacteria</taxon>
        <taxon>Rhodobacterales</taxon>
        <taxon>Paracoccaceae</taxon>
        <taxon>Aliiroseovarius</taxon>
    </lineage>
</organism>
<sequence length="291" mass="32158">MYTLEQLRMLVDVADTGSFSACARKLGKAQSAVSQGIANLEVDLDLQLFDRSTRIPTLTPDGHRILDMARAVLVQATQLDIGARSIHKGDEAHIRLVVDDALLLPQLGNTLDRFGKAYPATRLELVTSASPDVAEMIAKGQADLGIFFTPIAFDDSTDVCFIGNLPFVAVCHPSHPLAKRTEIAAHDLFQHRQLLIRGLQGQAVEMLNLVSAQAWWTNSFQGLLHMCQQGLGWTYLPDHMAAPLIAAGQLHQMQVSFDHKPWSPPVELVYRKHKVMGPALSWLKEELKTLL</sequence>
<dbReference type="PANTHER" id="PTHR30126:SF91">
    <property type="entry name" value="LYSR FAMILY TRANSCRIPTIONAL REGULATOR"/>
    <property type="match status" value="1"/>
</dbReference>
<dbReference type="Gene3D" id="1.10.10.10">
    <property type="entry name" value="Winged helix-like DNA-binding domain superfamily/Winged helix DNA-binding domain"/>
    <property type="match status" value="1"/>
</dbReference>
<proteinExistence type="inferred from homology"/>
<evidence type="ECO:0000313" key="7">
    <source>
        <dbReference type="Proteomes" id="UP001528040"/>
    </source>
</evidence>
<dbReference type="InterPro" id="IPR000847">
    <property type="entry name" value="LysR_HTH_N"/>
</dbReference>
<dbReference type="SUPFAM" id="SSF46785">
    <property type="entry name" value="Winged helix' DNA-binding domain"/>
    <property type="match status" value="1"/>
</dbReference>
<accession>A0ABT4W437</accession>
<dbReference type="Gene3D" id="3.40.190.290">
    <property type="match status" value="1"/>
</dbReference>
<evidence type="ECO:0000259" key="5">
    <source>
        <dbReference type="PROSITE" id="PS50931"/>
    </source>
</evidence>
<evidence type="ECO:0000256" key="1">
    <source>
        <dbReference type="ARBA" id="ARBA00009437"/>
    </source>
</evidence>
<name>A0ABT4W437_9RHOB</name>
<dbReference type="InterPro" id="IPR036390">
    <property type="entry name" value="WH_DNA-bd_sf"/>
</dbReference>
<keyword evidence="7" id="KW-1185">Reference proteome</keyword>
<comment type="similarity">
    <text evidence="1">Belongs to the LysR transcriptional regulatory family.</text>
</comment>
<protein>
    <submittedName>
        <fullName evidence="6">LysR family transcriptional regulator</fullName>
    </submittedName>
</protein>
<dbReference type="Proteomes" id="UP001528040">
    <property type="component" value="Unassembled WGS sequence"/>
</dbReference>
<dbReference type="EMBL" id="JAQIIO010000009">
    <property type="protein sequence ID" value="MDA5095292.1"/>
    <property type="molecule type" value="Genomic_DNA"/>
</dbReference>
<dbReference type="CDD" id="cd05466">
    <property type="entry name" value="PBP2_LTTR_substrate"/>
    <property type="match status" value="1"/>
</dbReference>
<dbReference type="RefSeq" id="WP_271055000.1">
    <property type="nucleotide sequence ID" value="NZ_JAQIIO010000009.1"/>
</dbReference>
<dbReference type="SUPFAM" id="SSF53850">
    <property type="entry name" value="Periplasmic binding protein-like II"/>
    <property type="match status" value="1"/>
</dbReference>
<evidence type="ECO:0000256" key="3">
    <source>
        <dbReference type="ARBA" id="ARBA00023125"/>
    </source>
</evidence>
<dbReference type="InterPro" id="IPR036388">
    <property type="entry name" value="WH-like_DNA-bd_sf"/>
</dbReference>
<keyword evidence="3" id="KW-0238">DNA-binding</keyword>
<keyword evidence="2" id="KW-0805">Transcription regulation</keyword>
<reference evidence="6 7" key="1">
    <citation type="submission" date="2023-01" db="EMBL/GenBank/DDBJ databases">
        <authorList>
            <person name="Yoon J.-W."/>
        </authorList>
    </citation>
    <scope>NUCLEOTIDE SEQUENCE [LARGE SCALE GENOMIC DNA]</scope>
    <source>
        <strain evidence="6 7">KMU-50</strain>
    </source>
</reference>
<dbReference type="PROSITE" id="PS50931">
    <property type="entry name" value="HTH_LYSR"/>
    <property type="match status" value="1"/>
</dbReference>
<feature type="domain" description="HTH lysR-type" evidence="5">
    <location>
        <begin position="1"/>
        <end position="59"/>
    </location>
</feature>
<dbReference type="Pfam" id="PF03466">
    <property type="entry name" value="LysR_substrate"/>
    <property type="match status" value="1"/>
</dbReference>
<keyword evidence="4" id="KW-0804">Transcription</keyword>
<dbReference type="Pfam" id="PF00126">
    <property type="entry name" value="HTH_1"/>
    <property type="match status" value="1"/>
</dbReference>
<dbReference type="InterPro" id="IPR005119">
    <property type="entry name" value="LysR_subst-bd"/>
</dbReference>
<gene>
    <name evidence="6" type="ORF">O2N63_14485</name>
</gene>
<dbReference type="PANTHER" id="PTHR30126">
    <property type="entry name" value="HTH-TYPE TRANSCRIPTIONAL REGULATOR"/>
    <property type="match status" value="1"/>
</dbReference>
<dbReference type="PRINTS" id="PR00039">
    <property type="entry name" value="HTHLYSR"/>
</dbReference>
<comment type="caution">
    <text evidence="6">The sequence shown here is derived from an EMBL/GenBank/DDBJ whole genome shotgun (WGS) entry which is preliminary data.</text>
</comment>